<comment type="caution">
    <text evidence="11">The sequence shown here is derived from an EMBL/GenBank/DDBJ whole genome shotgun (WGS) entry which is preliminary data.</text>
</comment>
<gene>
    <name evidence="11" type="ORF">LR394_00715</name>
</gene>
<dbReference type="InterPro" id="IPR002328">
    <property type="entry name" value="ADH_Zn_CS"/>
</dbReference>
<dbReference type="Proteomes" id="UP001138997">
    <property type="component" value="Unassembled WGS sequence"/>
</dbReference>
<evidence type="ECO:0000256" key="9">
    <source>
        <dbReference type="RuleBase" id="RU361277"/>
    </source>
</evidence>
<keyword evidence="5 9" id="KW-0862">Zinc</keyword>
<evidence type="ECO:0000256" key="2">
    <source>
        <dbReference type="ARBA" id="ARBA00008072"/>
    </source>
</evidence>
<comment type="catalytic activity">
    <reaction evidence="8">
        <text>a primary alcohol + NAD(+) = an aldehyde + NADH + H(+)</text>
        <dbReference type="Rhea" id="RHEA:10736"/>
        <dbReference type="ChEBI" id="CHEBI:15378"/>
        <dbReference type="ChEBI" id="CHEBI:15734"/>
        <dbReference type="ChEBI" id="CHEBI:17478"/>
        <dbReference type="ChEBI" id="CHEBI:57540"/>
        <dbReference type="ChEBI" id="CHEBI:57945"/>
        <dbReference type="EC" id="1.1.1.1"/>
    </reaction>
</comment>
<dbReference type="InterPro" id="IPR020843">
    <property type="entry name" value="ER"/>
</dbReference>
<evidence type="ECO:0000256" key="7">
    <source>
        <dbReference type="ARBA" id="ARBA00049164"/>
    </source>
</evidence>
<evidence type="ECO:0000256" key="5">
    <source>
        <dbReference type="ARBA" id="ARBA00022833"/>
    </source>
</evidence>
<organism evidence="11 12">
    <name type="scientific">Kineosporia babensis</name>
    <dbReference type="NCBI Taxonomy" id="499548"/>
    <lineage>
        <taxon>Bacteria</taxon>
        <taxon>Bacillati</taxon>
        <taxon>Actinomycetota</taxon>
        <taxon>Actinomycetes</taxon>
        <taxon>Kineosporiales</taxon>
        <taxon>Kineosporiaceae</taxon>
        <taxon>Kineosporia</taxon>
    </lineage>
</organism>
<evidence type="ECO:0000313" key="11">
    <source>
        <dbReference type="EMBL" id="MCD5309402.1"/>
    </source>
</evidence>
<protein>
    <recommendedName>
        <fullName evidence="3">alcohol dehydrogenase</fullName>
        <ecNumber evidence="3">1.1.1.1</ecNumber>
    </recommendedName>
</protein>
<dbReference type="SUPFAM" id="SSF50129">
    <property type="entry name" value="GroES-like"/>
    <property type="match status" value="1"/>
</dbReference>
<feature type="domain" description="Enoyl reductase (ER)" evidence="10">
    <location>
        <begin position="10"/>
        <end position="337"/>
    </location>
</feature>
<dbReference type="EC" id="1.1.1.1" evidence="3"/>
<dbReference type="Gene3D" id="3.90.180.10">
    <property type="entry name" value="Medium-chain alcohol dehydrogenases, catalytic domain"/>
    <property type="match status" value="1"/>
</dbReference>
<dbReference type="Gene3D" id="3.40.50.720">
    <property type="entry name" value="NAD(P)-binding Rossmann-like Domain"/>
    <property type="match status" value="1"/>
</dbReference>
<accession>A0A9X1SR82</accession>
<comment type="cofactor">
    <cofactor evidence="1 9">
        <name>Zn(2+)</name>
        <dbReference type="ChEBI" id="CHEBI:29105"/>
    </cofactor>
</comment>
<keyword evidence="4 9" id="KW-0479">Metal-binding</keyword>
<dbReference type="PROSITE" id="PS00059">
    <property type="entry name" value="ADH_ZINC"/>
    <property type="match status" value="1"/>
</dbReference>
<dbReference type="CDD" id="cd05284">
    <property type="entry name" value="arabinose_DH_like"/>
    <property type="match status" value="1"/>
</dbReference>
<name>A0A9X1SR82_9ACTN</name>
<dbReference type="SMART" id="SM00829">
    <property type="entry name" value="PKS_ER"/>
    <property type="match status" value="1"/>
</dbReference>
<dbReference type="GO" id="GO:0008270">
    <property type="term" value="F:zinc ion binding"/>
    <property type="evidence" value="ECO:0007669"/>
    <property type="project" value="InterPro"/>
</dbReference>
<dbReference type="InterPro" id="IPR036291">
    <property type="entry name" value="NAD(P)-bd_dom_sf"/>
</dbReference>
<evidence type="ECO:0000256" key="4">
    <source>
        <dbReference type="ARBA" id="ARBA00022723"/>
    </source>
</evidence>
<dbReference type="GO" id="GO:0004022">
    <property type="term" value="F:alcohol dehydrogenase (NAD+) activity"/>
    <property type="evidence" value="ECO:0007669"/>
    <property type="project" value="UniProtKB-EC"/>
</dbReference>
<comment type="catalytic activity">
    <reaction evidence="7">
        <text>a secondary alcohol + NAD(+) = a ketone + NADH + H(+)</text>
        <dbReference type="Rhea" id="RHEA:10740"/>
        <dbReference type="ChEBI" id="CHEBI:15378"/>
        <dbReference type="ChEBI" id="CHEBI:17087"/>
        <dbReference type="ChEBI" id="CHEBI:35681"/>
        <dbReference type="ChEBI" id="CHEBI:57540"/>
        <dbReference type="ChEBI" id="CHEBI:57945"/>
        <dbReference type="EC" id="1.1.1.1"/>
    </reaction>
</comment>
<dbReference type="Pfam" id="PF00107">
    <property type="entry name" value="ADH_zinc_N"/>
    <property type="match status" value="1"/>
</dbReference>
<evidence type="ECO:0000256" key="6">
    <source>
        <dbReference type="ARBA" id="ARBA00023002"/>
    </source>
</evidence>
<dbReference type="EMBL" id="JAJOMB010000001">
    <property type="protein sequence ID" value="MCD5309402.1"/>
    <property type="molecule type" value="Genomic_DNA"/>
</dbReference>
<evidence type="ECO:0000256" key="3">
    <source>
        <dbReference type="ARBA" id="ARBA00013190"/>
    </source>
</evidence>
<sequence>MKAVQYRKIGQRPEVVEVAKPQPGPGQVLLKVTAAGLCHSDEVVMSAPDALGYELPMTLGHEPAGIVEELGEGATGIEVGTPVIVHGCWGCGVCEMCAAGKEMLCLNGMTSPGLGSDGALADYMIVDTPRRLVPIGDLDPVRAASLTDAALTPYQAILSVLPKLKGGTTTVVIGVGGLGHVAVQLLRELTGTRVIAMDVTQDKLDLAKECGAHEVMPSGPDAAEAVKKLTGGRGAHVVFDFVGIDKTAELAVACAGVEGHVVLVGAGGGGVKVGFFTVPSNTTISTSLWGGRAELGQLVTMAQRGQIHIQTRTFSLDDVPKAYQLLHEGQIIGRAVGVPSL</sequence>
<evidence type="ECO:0000256" key="1">
    <source>
        <dbReference type="ARBA" id="ARBA00001947"/>
    </source>
</evidence>
<dbReference type="Pfam" id="PF08240">
    <property type="entry name" value="ADH_N"/>
    <property type="match status" value="1"/>
</dbReference>
<keyword evidence="12" id="KW-1185">Reference proteome</keyword>
<dbReference type="AlphaFoldDB" id="A0A9X1SR82"/>
<dbReference type="SUPFAM" id="SSF51735">
    <property type="entry name" value="NAD(P)-binding Rossmann-fold domains"/>
    <property type="match status" value="1"/>
</dbReference>
<dbReference type="PANTHER" id="PTHR42940">
    <property type="entry name" value="ALCOHOL DEHYDROGENASE 1-RELATED"/>
    <property type="match status" value="1"/>
</dbReference>
<reference evidence="11" key="1">
    <citation type="submission" date="2021-11" db="EMBL/GenBank/DDBJ databases">
        <title>Streptomyces corallinus and Kineosporia corallina sp. nov., two new coral-derived marine actinobacteria.</title>
        <authorList>
            <person name="Buangrab K."/>
            <person name="Sutthacheep M."/>
            <person name="Yeemin T."/>
            <person name="Harunari E."/>
            <person name="Igarashi Y."/>
            <person name="Sripreechasak P."/>
            <person name="Kanchanasin P."/>
            <person name="Tanasupawat S."/>
            <person name="Phongsopitanun W."/>
        </authorList>
    </citation>
    <scope>NUCLEOTIDE SEQUENCE</scope>
    <source>
        <strain evidence="11">JCM 31032</strain>
    </source>
</reference>
<evidence type="ECO:0000256" key="8">
    <source>
        <dbReference type="ARBA" id="ARBA00049243"/>
    </source>
</evidence>
<dbReference type="InterPro" id="IPR011032">
    <property type="entry name" value="GroES-like_sf"/>
</dbReference>
<proteinExistence type="inferred from homology"/>
<keyword evidence="6" id="KW-0560">Oxidoreductase</keyword>
<evidence type="ECO:0000313" key="12">
    <source>
        <dbReference type="Proteomes" id="UP001138997"/>
    </source>
</evidence>
<dbReference type="PANTHER" id="PTHR42940:SF8">
    <property type="entry name" value="VACUOLAR PROTEIN SORTING-ASSOCIATED PROTEIN 11"/>
    <property type="match status" value="1"/>
</dbReference>
<dbReference type="InterPro" id="IPR013149">
    <property type="entry name" value="ADH-like_C"/>
</dbReference>
<dbReference type="RefSeq" id="WP_231438329.1">
    <property type="nucleotide sequence ID" value="NZ_JAJOMB010000001.1"/>
</dbReference>
<dbReference type="InterPro" id="IPR013154">
    <property type="entry name" value="ADH-like_N"/>
</dbReference>
<comment type="similarity">
    <text evidence="2 9">Belongs to the zinc-containing alcohol dehydrogenase family.</text>
</comment>
<evidence type="ECO:0000259" key="10">
    <source>
        <dbReference type="SMART" id="SM00829"/>
    </source>
</evidence>